<proteinExistence type="predicted"/>
<keyword evidence="2" id="KW-0472">Membrane</keyword>
<protein>
    <submittedName>
        <fullName evidence="3">Uncharacterized protein</fullName>
    </submittedName>
</protein>
<accession>A0ABS3Y7P8</accession>
<evidence type="ECO:0000256" key="1">
    <source>
        <dbReference type="SAM" id="MobiDB-lite"/>
    </source>
</evidence>
<feature type="transmembrane region" description="Helical" evidence="2">
    <location>
        <begin position="44"/>
        <end position="63"/>
    </location>
</feature>
<feature type="transmembrane region" description="Helical" evidence="2">
    <location>
        <begin position="12"/>
        <end position="32"/>
    </location>
</feature>
<keyword evidence="4" id="KW-1185">Reference proteome</keyword>
<feature type="compositionally biased region" description="Basic and acidic residues" evidence="1">
    <location>
        <begin position="117"/>
        <end position="127"/>
    </location>
</feature>
<reference evidence="4" key="1">
    <citation type="submission" date="2021-03" db="EMBL/GenBank/DDBJ databases">
        <title>Assistant Professor.</title>
        <authorList>
            <person name="Huq M.A."/>
        </authorList>
    </citation>
    <scope>NUCLEOTIDE SEQUENCE [LARGE SCALE GENOMIC DNA]</scope>
    <source>
        <strain evidence="4">MAH-28</strain>
    </source>
</reference>
<evidence type="ECO:0000313" key="4">
    <source>
        <dbReference type="Proteomes" id="UP000679126"/>
    </source>
</evidence>
<comment type="caution">
    <text evidence="3">The sequence shown here is derived from an EMBL/GenBank/DDBJ whole genome shotgun (WGS) entry which is preliminary data.</text>
</comment>
<keyword evidence="2" id="KW-1133">Transmembrane helix</keyword>
<dbReference type="Proteomes" id="UP000679126">
    <property type="component" value="Unassembled WGS sequence"/>
</dbReference>
<name>A0ABS3Y7P8_9BACT</name>
<dbReference type="RefSeq" id="WP_209142180.1">
    <property type="nucleotide sequence ID" value="NZ_JAGHKP010000001.1"/>
</dbReference>
<keyword evidence="2" id="KW-0812">Transmembrane</keyword>
<organism evidence="3 4">
    <name type="scientific">Chitinophaga chungangae</name>
    <dbReference type="NCBI Taxonomy" id="2821488"/>
    <lineage>
        <taxon>Bacteria</taxon>
        <taxon>Pseudomonadati</taxon>
        <taxon>Bacteroidota</taxon>
        <taxon>Chitinophagia</taxon>
        <taxon>Chitinophagales</taxon>
        <taxon>Chitinophagaceae</taxon>
        <taxon>Chitinophaga</taxon>
    </lineage>
</organism>
<evidence type="ECO:0000313" key="3">
    <source>
        <dbReference type="EMBL" id="MBO9150688.1"/>
    </source>
</evidence>
<evidence type="ECO:0000256" key="2">
    <source>
        <dbReference type="SAM" id="Phobius"/>
    </source>
</evidence>
<dbReference type="EMBL" id="JAGHKP010000001">
    <property type="protein sequence ID" value="MBO9150688.1"/>
    <property type="molecule type" value="Genomic_DNA"/>
</dbReference>
<sequence length="127" mass="14679">MNKKHIGWKILAAIVGIPAFAALLGFTTMYLWNWLIPSLFNGPVINFWQALGLFILCKLLFGFSKGGGHDRGKSWRCKKERWKEHMKAKMEHLSPEEREKLKSHFDRCMTGRWGSKPSEETTGAREE</sequence>
<gene>
    <name evidence="3" type="ORF">J7I43_00595</name>
</gene>
<feature type="region of interest" description="Disordered" evidence="1">
    <location>
        <begin position="108"/>
        <end position="127"/>
    </location>
</feature>